<reference evidence="1" key="1">
    <citation type="submission" date="2022-08" db="EMBL/GenBank/DDBJ databases">
        <title>Catabolic pathway analysis in culturable SAR92 clade bacteria reveals their overlooked roles in DMSP degradation in coastal seas.</title>
        <authorList>
            <person name="He X."/>
            <person name="Zhang X."/>
            <person name="Zhang Y."/>
        </authorList>
    </citation>
    <scope>NUCLEOTIDE SEQUENCE</scope>
    <source>
        <strain evidence="1">H455</strain>
    </source>
</reference>
<keyword evidence="2" id="KW-1185">Reference proteome</keyword>
<accession>A0ABY5TSF0</accession>
<dbReference type="InterPro" id="IPR012658">
    <property type="entry name" value="YheV"/>
</dbReference>
<gene>
    <name evidence="1" type="ORF">NYF23_01105</name>
</gene>
<proteinExistence type="predicted"/>
<dbReference type="EMBL" id="CP103416">
    <property type="protein sequence ID" value="UVW35218.1"/>
    <property type="molecule type" value="Genomic_DNA"/>
</dbReference>
<dbReference type="Pfam" id="PF09526">
    <property type="entry name" value="DUF2387"/>
    <property type="match status" value="1"/>
</dbReference>
<sequence>MAFSTKKQFIAGVTCPKCSLLDKIQAFSTDGVDYRECISCGFLDEMRVYSSPRELETRVNADAADEANKISAVKLVDPKG</sequence>
<dbReference type="Proteomes" id="UP001059934">
    <property type="component" value="Chromosome"/>
</dbReference>
<protein>
    <submittedName>
        <fullName evidence="1">YheV family putative metal-binding protein</fullName>
    </submittedName>
</protein>
<evidence type="ECO:0000313" key="1">
    <source>
        <dbReference type="EMBL" id="UVW35218.1"/>
    </source>
</evidence>
<name>A0ABY5TSF0_9GAMM</name>
<evidence type="ECO:0000313" key="2">
    <source>
        <dbReference type="Proteomes" id="UP001059934"/>
    </source>
</evidence>
<dbReference type="NCBIfam" id="TIGR02443">
    <property type="entry name" value="YheV family putative zinc ribbon protein"/>
    <property type="match status" value="1"/>
</dbReference>
<organism evidence="1 2">
    <name type="scientific">SAR92 clade bacterium H455</name>
    <dbReference type="NCBI Taxonomy" id="2974818"/>
    <lineage>
        <taxon>Bacteria</taxon>
        <taxon>Pseudomonadati</taxon>
        <taxon>Pseudomonadota</taxon>
        <taxon>Gammaproteobacteria</taxon>
        <taxon>Cellvibrionales</taxon>
        <taxon>Porticoccaceae</taxon>
        <taxon>SAR92 clade</taxon>
    </lineage>
</organism>